<gene>
    <name evidence="3" type="ORF">K504DRAFT_448359</name>
</gene>
<dbReference type="GO" id="GO:0005085">
    <property type="term" value="F:guanyl-nucleotide exchange factor activity"/>
    <property type="evidence" value="ECO:0007669"/>
    <property type="project" value="TreeGrafter"/>
</dbReference>
<dbReference type="PROSITE" id="PS50012">
    <property type="entry name" value="RCC1_3"/>
    <property type="match status" value="1"/>
</dbReference>
<proteinExistence type="predicted"/>
<dbReference type="Proteomes" id="UP000799428">
    <property type="component" value="Unassembled WGS sequence"/>
</dbReference>
<dbReference type="InterPro" id="IPR000408">
    <property type="entry name" value="Reg_chr_condens"/>
</dbReference>
<evidence type="ECO:0000313" key="4">
    <source>
        <dbReference type="Proteomes" id="UP000799428"/>
    </source>
</evidence>
<evidence type="ECO:0000259" key="2">
    <source>
        <dbReference type="PROSITE" id="PS50181"/>
    </source>
</evidence>
<sequence>MPLTDLPLDILVLVFPYLDAESFLALTSTCKAFNQDSIRLDPTYWRHATQTAFRVPNQPVVEYDGARWQKLYRRLLTQSHVFTWGNTDNQRLGHSFRERITRPGRQIWNQQLRCSFPTEMEHTEELGIIADMQCGGWSTTLLTSKGTLHTTGVLDGQSNLHIPGRDGPYGPQPLRFPTAYHSAACAPYYEPTTAIQQFSAGRQHILGLSDSGKIWTWYAANKPCLQIKFLDMELRETSIADSVTTSSTHGRVKKVVAGWSRSSAYVYGVGIVVWDPMVRGADDDQTDTMLVVTNAEIPRTAYQRVKGAPRESKEEAALKAEVGAVLNYILLEHYVVFVTDIGRVFCARFGERNQVEDILELRALRHDNGSHIDVQGSFRSLAIFKGGEVITIDQGYLDACWNTRQNNPEQTEIEGPKRIPALQHNDVISIAFGDYHFLALHSTGKITSYGTELQACGALGLGGDGDPEGRIRGIRYVQRDGRLLPHAYTSGRQVWFELEKKKWMTFMSSGGKDPGEAKERLRMYTTQPSVQGEISEWFEQQGRDWDKDPELQEAADDGLGSYFALSISAAGWHSGAIVLVNEDLAERVRDRCIIKDPEQDSEDESSPSHWSLGTWIPNSTRALLGFQGADQQPRYDPNSGFLDPISHGASPKKGYSYTWAYKSFPRLKLSDGREMPGEVDFDEWRYGRPEWQLDFDV</sequence>
<dbReference type="PANTHER" id="PTHR45982:SF1">
    <property type="entry name" value="REGULATOR OF CHROMOSOME CONDENSATION"/>
    <property type="match status" value="1"/>
</dbReference>
<dbReference type="SUPFAM" id="SSF81383">
    <property type="entry name" value="F-box domain"/>
    <property type="match status" value="1"/>
</dbReference>
<organism evidence="3 4">
    <name type="scientific">Pleomassaria siparia CBS 279.74</name>
    <dbReference type="NCBI Taxonomy" id="1314801"/>
    <lineage>
        <taxon>Eukaryota</taxon>
        <taxon>Fungi</taxon>
        <taxon>Dikarya</taxon>
        <taxon>Ascomycota</taxon>
        <taxon>Pezizomycotina</taxon>
        <taxon>Dothideomycetes</taxon>
        <taxon>Pleosporomycetidae</taxon>
        <taxon>Pleosporales</taxon>
        <taxon>Pleomassariaceae</taxon>
        <taxon>Pleomassaria</taxon>
    </lineage>
</organism>
<accession>A0A6G1JZF2</accession>
<dbReference type="SUPFAM" id="SSF50985">
    <property type="entry name" value="RCC1/BLIP-II"/>
    <property type="match status" value="2"/>
</dbReference>
<evidence type="ECO:0000313" key="3">
    <source>
        <dbReference type="EMBL" id="KAF2705928.1"/>
    </source>
</evidence>
<feature type="repeat" description="RCC1" evidence="1">
    <location>
        <begin position="79"/>
        <end position="145"/>
    </location>
</feature>
<name>A0A6G1JZF2_9PLEO</name>
<protein>
    <submittedName>
        <fullName evidence="3">RCC1/BLIP-II</fullName>
    </submittedName>
</protein>
<dbReference type="InterPro" id="IPR001810">
    <property type="entry name" value="F-box_dom"/>
</dbReference>
<dbReference type="PANTHER" id="PTHR45982">
    <property type="entry name" value="REGULATOR OF CHROMOSOME CONDENSATION"/>
    <property type="match status" value="1"/>
</dbReference>
<reference evidence="3" key="1">
    <citation type="journal article" date="2020" name="Stud. Mycol.">
        <title>101 Dothideomycetes genomes: a test case for predicting lifestyles and emergence of pathogens.</title>
        <authorList>
            <person name="Haridas S."/>
            <person name="Albert R."/>
            <person name="Binder M."/>
            <person name="Bloem J."/>
            <person name="Labutti K."/>
            <person name="Salamov A."/>
            <person name="Andreopoulos B."/>
            <person name="Baker S."/>
            <person name="Barry K."/>
            <person name="Bills G."/>
            <person name="Bluhm B."/>
            <person name="Cannon C."/>
            <person name="Castanera R."/>
            <person name="Culley D."/>
            <person name="Daum C."/>
            <person name="Ezra D."/>
            <person name="Gonzalez J."/>
            <person name="Henrissat B."/>
            <person name="Kuo A."/>
            <person name="Liang C."/>
            <person name="Lipzen A."/>
            <person name="Lutzoni F."/>
            <person name="Magnuson J."/>
            <person name="Mondo S."/>
            <person name="Nolan M."/>
            <person name="Ohm R."/>
            <person name="Pangilinan J."/>
            <person name="Park H.-J."/>
            <person name="Ramirez L."/>
            <person name="Alfaro M."/>
            <person name="Sun H."/>
            <person name="Tritt A."/>
            <person name="Yoshinaga Y."/>
            <person name="Zwiers L.-H."/>
            <person name="Turgeon B."/>
            <person name="Goodwin S."/>
            <person name="Spatafora J."/>
            <person name="Crous P."/>
            <person name="Grigoriev I."/>
        </authorList>
    </citation>
    <scope>NUCLEOTIDE SEQUENCE</scope>
    <source>
        <strain evidence="3">CBS 279.74</strain>
    </source>
</reference>
<dbReference type="GO" id="GO:0005737">
    <property type="term" value="C:cytoplasm"/>
    <property type="evidence" value="ECO:0007669"/>
    <property type="project" value="TreeGrafter"/>
</dbReference>
<evidence type="ECO:0000256" key="1">
    <source>
        <dbReference type="PROSITE-ProRule" id="PRU00235"/>
    </source>
</evidence>
<dbReference type="PROSITE" id="PS50181">
    <property type="entry name" value="FBOX"/>
    <property type="match status" value="1"/>
</dbReference>
<dbReference type="EMBL" id="MU005777">
    <property type="protein sequence ID" value="KAF2705928.1"/>
    <property type="molecule type" value="Genomic_DNA"/>
</dbReference>
<dbReference type="InterPro" id="IPR009091">
    <property type="entry name" value="RCC1/BLIP-II"/>
</dbReference>
<dbReference type="Pfam" id="PF12937">
    <property type="entry name" value="F-box-like"/>
    <property type="match status" value="1"/>
</dbReference>
<dbReference type="CDD" id="cd09917">
    <property type="entry name" value="F-box_SF"/>
    <property type="match status" value="1"/>
</dbReference>
<keyword evidence="4" id="KW-1185">Reference proteome</keyword>
<dbReference type="OrthoDB" id="61110at2759"/>
<dbReference type="InterPro" id="IPR051553">
    <property type="entry name" value="Ran_GTPase-activating"/>
</dbReference>
<dbReference type="Gene3D" id="2.130.10.30">
    <property type="entry name" value="Regulator of chromosome condensation 1/beta-lactamase-inhibitor protein II"/>
    <property type="match status" value="2"/>
</dbReference>
<dbReference type="InterPro" id="IPR036047">
    <property type="entry name" value="F-box-like_dom_sf"/>
</dbReference>
<feature type="domain" description="F-box" evidence="2">
    <location>
        <begin position="1"/>
        <end position="48"/>
    </location>
</feature>
<dbReference type="AlphaFoldDB" id="A0A6G1JZF2"/>